<proteinExistence type="predicted"/>
<keyword evidence="3" id="KW-1185">Reference proteome</keyword>
<protein>
    <submittedName>
        <fullName evidence="2">DUF4141 domain-containing protein</fullName>
    </submittedName>
</protein>
<evidence type="ECO:0000313" key="3">
    <source>
        <dbReference type="Proteomes" id="UP001620460"/>
    </source>
</evidence>
<organism evidence="2 3">
    <name type="scientific">Dyella ginsengisoli</name>
    <dbReference type="NCBI Taxonomy" id="363848"/>
    <lineage>
        <taxon>Bacteria</taxon>
        <taxon>Pseudomonadati</taxon>
        <taxon>Pseudomonadota</taxon>
        <taxon>Gammaproteobacteria</taxon>
        <taxon>Lysobacterales</taxon>
        <taxon>Rhodanobacteraceae</taxon>
        <taxon>Dyella</taxon>
    </lineage>
</organism>
<keyword evidence="1" id="KW-0175">Coiled coil</keyword>
<dbReference type="Pfam" id="PF13605">
    <property type="entry name" value="DUF4141"/>
    <property type="match status" value="1"/>
</dbReference>
<feature type="coiled-coil region" evidence="1">
    <location>
        <begin position="57"/>
        <end position="84"/>
    </location>
</feature>
<gene>
    <name evidence="2" type="ORF">ISP17_18230</name>
</gene>
<evidence type="ECO:0000256" key="1">
    <source>
        <dbReference type="SAM" id="Coils"/>
    </source>
</evidence>
<sequence length="259" mass="28617">MIQASDKYDHGKLARKTAWSLVTAIAVCLLSPSTRAQWVVIDPTQITQDATNFAETIAQYGKEIAQYQAVLEHYRQQLVSLTQMNFSLPTMQNSYQEISQSDMQKLAADACPSATGNSLSGTVTGLLQIFTPDANKSILENQQKICFQIQFRQMDKYNLTVKMLTRIHDYSSKMQSISGQLGQVGTSQGAMDGVKANIAANNLAMNTEMQLWDKQVQADDQMISYLQNQQAVQARTMLNGSSTLLGNVIQAATFATAFH</sequence>
<dbReference type="EMBL" id="JADIKM010000006">
    <property type="protein sequence ID" value="MFK2905904.1"/>
    <property type="molecule type" value="Genomic_DNA"/>
</dbReference>
<dbReference type="InterPro" id="IPR025415">
    <property type="entry name" value="DUF4141"/>
</dbReference>
<reference evidence="2 3" key="1">
    <citation type="submission" date="2020-10" db="EMBL/GenBank/DDBJ databases">
        <title>Phylogeny of dyella-like bacteria.</title>
        <authorList>
            <person name="Fu J."/>
        </authorList>
    </citation>
    <scope>NUCLEOTIDE SEQUENCE [LARGE SCALE GENOMIC DNA]</scope>
    <source>
        <strain evidence="2 3">Gsoil3046</strain>
    </source>
</reference>
<evidence type="ECO:0000313" key="2">
    <source>
        <dbReference type="EMBL" id="MFK2905904.1"/>
    </source>
</evidence>
<accession>A0ABW8JZL9</accession>
<name>A0ABW8JZL9_9GAMM</name>
<comment type="caution">
    <text evidence="2">The sequence shown here is derived from an EMBL/GenBank/DDBJ whole genome shotgun (WGS) entry which is preliminary data.</text>
</comment>
<dbReference type="RefSeq" id="WP_404635753.1">
    <property type="nucleotide sequence ID" value="NZ_JADIKM010000006.1"/>
</dbReference>
<dbReference type="Proteomes" id="UP001620460">
    <property type="component" value="Unassembled WGS sequence"/>
</dbReference>